<protein>
    <recommendedName>
        <fullName evidence="3">Outer membrane protein beta-barrel domain-containing protein</fullName>
    </recommendedName>
</protein>
<dbReference type="EMBL" id="CP029186">
    <property type="protein sequence ID" value="AWH86223.1"/>
    <property type="molecule type" value="Genomic_DNA"/>
</dbReference>
<organism evidence="1 2">
    <name type="scientific">Flavobacterium album</name>
    <dbReference type="NCBI Taxonomy" id="2175091"/>
    <lineage>
        <taxon>Bacteria</taxon>
        <taxon>Pseudomonadati</taxon>
        <taxon>Bacteroidota</taxon>
        <taxon>Flavobacteriia</taxon>
        <taxon>Flavobacteriales</taxon>
        <taxon>Flavobacteriaceae</taxon>
        <taxon>Flavobacterium</taxon>
    </lineage>
</organism>
<keyword evidence="2" id="KW-1185">Reference proteome</keyword>
<dbReference type="KEGG" id="falb:HYN59_14380"/>
<name>A0A2S1R0L9_9FLAO</name>
<proteinExistence type="predicted"/>
<dbReference type="SUPFAM" id="SSF56925">
    <property type="entry name" value="OMPA-like"/>
    <property type="match status" value="1"/>
</dbReference>
<evidence type="ECO:0000313" key="1">
    <source>
        <dbReference type="EMBL" id="AWH86223.1"/>
    </source>
</evidence>
<sequence>MKRLLLILTLIIGYYSFAQDTLMKPMERPKPELRKEYFKIYRIFPIAIGNNVLAKANDPNGGIGIGVTFYSFEKLHIMGLYEFSSYKVTDPSLAANVENTNLANLGLEALYKIPVAKNLCINPKFLVAYMTVTQRAQGNRYGRQEGFGFSPGFDVDYKIYGAFRVFAGMNYSISFPETHTRDDYRSFFGVLQQLNVQVGIKF</sequence>
<reference evidence="1 2" key="1">
    <citation type="submission" date="2018-04" db="EMBL/GenBank/DDBJ databases">
        <title>Genome sequencing of Flavobacterium sp. HYN0059.</title>
        <authorList>
            <person name="Yi H."/>
            <person name="Baek C."/>
        </authorList>
    </citation>
    <scope>NUCLEOTIDE SEQUENCE [LARGE SCALE GENOMIC DNA]</scope>
    <source>
        <strain evidence="1 2">HYN0059</strain>
    </source>
</reference>
<dbReference type="OrthoDB" id="1365408at2"/>
<gene>
    <name evidence="1" type="ORF">HYN59_14380</name>
</gene>
<dbReference type="AlphaFoldDB" id="A0A2S1R0L9"/>
<dbReference type="Proteomes" id="UP000244929">
    <property type="component" value="Chromosome"/>
</dbReference>
<dbReference type="RefSeq" id="WP_108778946.1">
    <property type="nucleotide sequence ID" value="NZ_CP029186.1"/>
</dbReference>
<dbReference type="InterPro" id="IPR011250">
    <property type="entry name" value="OMP/PagP_B-barrel"/>
</dbReference>
<evidence type="ECO:0008006" key="3">
    <source>
        <dbReference type="Google" id="ProtNLM"/>
    </source>
</evidence>
<evidence type="ECO:0000313" key="2">
    <source>
        <dbReference type="Proteomes" id="UP000244929"/>
    </source>
</evidence>
<accession>A0A2S1R0L9</accession>